<gene>
    <name evidence="4" type="ORF">Amon01_000010200</name>
</gene>
<sequence>MSEENENSRKRTFDEVDDEQQVLPPHLQGQQGNEDPTINNDSIQQPPHQDQDQGQGQYQQYQPQQQQYQNSTSWSSKRTRFQLPPNLFRLVELTKDICKLGEYPPGLAGDIDYVSHPIAMEFQKETLDDEFKNSILDYIHSMIIEQPHKMPIMSGLVQVCNAKAGKFGAFVLEYFLFKAQGILDGLKQETKKEDLDGDAKMDEEGGEKKTDSDEVASEECGAFTRLKLIIRFIATLIPIIEDVDSVISIFEQFLNIAIKLQEKNEFRSPLGELLYYESLVSVPYILASVSSSKKTKSQEDESSEGASENNLTSEIKSKCEKLIETAKAFTIKKTPFPTELFAHFKSSNPSLLPYKPKNVINLILPAVEKVIKDEDLSIFLDVNTLISSYIDAALARATEVAASAENDNDDQKEEQETKPKITTKHALTQLSFPDQSVFEKWEKLNTPASGNVDSLWAYPRFALEIFNSSTNDFNTVPEYDSYASLLLRDVIQDLVQNIEFNRVTVSRQLLVLHFFFNEKMFAKPNSSVDKLTIVNDLASGVDLISDLENNNDIPEDMKRPMIRSARHIQREFDEGYRSTWKMEEIVADGILNLLFSLPSTSIPNMYYETLLADTCGRDWAIMRKTENSNEKVTFAKVLGGAIRFFYKNVKYLDFELRGKFADWMLLQLSNFNFDWAWNDWSEDLKVLQGSIYHPTIYLIKNVISKEIRVSTPATIKSTLPAEFQRFIRLSLKNKHEVAAYDAQFFGEKLSESVAQANFELEEKVEDVGLDAGNAEIYHLVDQYIFNNQDHEFHDLCHLIYTNIQEGDSMQEFNNLVADLKNKIEETDADHKLVANFDRYLVSLVAQSICIIGSRSLSVIEGGALELCGGKLRKVLGLKPDENEEEETGELDNNQFEPLDEGGIALRQSWLIEGVLRLWNNEPRIGYLILEKMKNKGFLKPYQLLESLFQNNENLIAVTECYATELLNRLINDSVNNAANGVEGAEEDKAKLLQTFNECVIRNINLFVEKVEIDFSFENIDKFTEAETIDQDDEIRWGLRNLLDLLRIYLRNHLSVLDVTGLKKLVEEEASEKSNVKGYLNELIESVQKLN</sequence>
<feature type="domain" description="MIF4G-like type 1" evidence="2">
    <location>
        <begin position="477"/>
        <end position="720"/>
    </location>
</feature>
<protein>
    <submittedName>
        <fullName evidence="4">Unnamed protein product</fullName>
    </submittedName>
</protein>
<dbReference type="InterPro" id="IPR015174">
    <property type="entry name" value="MIF4G-like_typ-2"/>
</dbReference>
<dbReference type="GO" id="GO:0000339">
    <property type="term" value="F:RNA cap binding"/>
    <property type="evidence" value="ECO:0007669"/>
    <property type="project" value="InterPro"/>
</dbReference>
<dbReference type="Proteomes" id="UP001165063">
    <property type="component" value="Unassembled WGS sequence"/>
</dbReference>
<dbReference type="OrthoDB" id="10252707at2759"/>
<reference evidence="4" key="1">
    <citation type="submission" date="2023-04" db="EMBL/GenBank/DDBJ databases">
        <title>Ambrosiozyma monospora NBRC 1965.</title>
        <authorList>
            <person name="Ichikawa N."/>
            <person name="Sato H."/>
            <person name="Tonouchi N."/>
        </authorList>
    </citation>
    <scope>NUCLEOTIDE SEQUENCE</scope>
    <source>
        <strain evidence="4">NBRC 1965</strain>
    </source>
</reference>
<feature type="compositionally biased region" description="Low complexity" evidence="1">
    <location>
        <begin position="44"/>
        <end position="69"/>
    </location>
</feature>
<keyword evidence="5" id="KW-1185">Reference proteome</keyword>
<organism evidence="4 5">
    <name type="scientific">Ambrosiozyma monospora</name>
    <name type="common">Yeast</name>
    <name type="synonym">Endomycopsis monosporus</name>
    <dbReference type="NCBI Taxonomy" id="43982"/>
    <lineage>
        <taxon>Eukaryota</taxon>
        <taxon>Fungi</taxon>
        <taxon>Dikarya</taxon>
        <taxon>Ascomycota</taxon>
        <taxon>Saccharomycotina</taxon>
        <taxon>Pichiomycetes</taxon>
        <taxon>Pichiales</taxon>
        <taxon>Pichiaceae</taxon>
        <taxon>Ambrosiozyma</taxon>
    </lineage>
</organism>
<dbReference type="InterPro" id="IPR016024">
    <property type="entry name" value="ARM-type_fold"/>
</dbReference>
<dbReference type="EMBL" id="BSXU01000032">
    <property type="protein sequence ID" value="GMG18952.1"/>
    <property type="molecule type" value="Genomic_DNA"/>
</dbReference>
<dbReference type="InterPro" id="IPR015172">
    <property type="entry name" value="MIF4G-like_typ-1"/>
</dbReference>
<proteinExistence type="predicted"/>
<feature type="compositionally biased region" description="Polar residues" evidence="1">
    <location>
        <begin position="28"/>
        <end position="43"/>
    </location>
</feature>
<feature type="region of interest" description="Disordered" evidence="1">
    <location>
        <begin position="1"/>
        <end position="76"/>
    </location>
</feature>
<dbReference type="AlphaFoldDB" id="A0A9W6YRS5"/>
<feature type="compositionally biased region" description="Basic and acidic residues" evidence="1">
    <location>
        <begin position="1"/>
        <end position="14"/>
    </location>
</feature>
<dbReference type="InterPro" id="IPR027159">
    <property type="entry name" value="CBP80"/>
</dbReference>
<evidence type="ECO:0000313" key="5">
    <source>
        <dbReference type="Proteomes" id="UP001165063"/>
    </source>
</evidence>
<dbReference type="PANTHER" id="PTHR12412">
    <property type="entry name" value="CAP BINDING PROTEIN"/>
    <property type="match status" value="1"/>
</dbReference>
<dbReference type="PANTHER" id="PTHR12412:SF2">
    <property type="entry name" value="NUCLEAR CAP-BINDING PROTEIN SUBUNIT 1"/>
    <property type="match status" value="1"/>
</dbReference>
<dbReference type="Pfam" id="PF09088">
    <property type="entry name" value="MIF4G_like"/>
    <property type="match status" value="1"/>
</dbReference>
<evidence type="ECO:0000259" key="3">
    <source>
        <dbReference type="Pfam" id="PF09090"/>
    </source>
</evidence>
<dbReference type="GO" id="GO:0006406">
    <property type="term" value="P:mRNA export from nucleus"/>
    <property type="evidence" value="ECO:0007669"/>
    <property type="project" value="InterPro"/>
</dbReference>
<evidence type="ECO:0000259" key="2">
    <source>
        <dbReference type="Pfam" id="PF09088"/>
    </source>
</evidence>
<dbReference type="GO" id="GO:0005634">
    <property type="term" value="C:nucleus"/>
    <property type="evidence" value="ECO:0007669"/>
    <property type="project" value="TreeGrafter"/>
</dbReference>
<name>A0A9W6YRS5_AMBMO</name>
<dbReference type="GO" id="GO:0003729">
    <property type="term" value="F:mRNA binding"/>
    <property type="evidence" value="ECO:0007669"/>
    <property type="project" value="TreeGrafter"/>
</dbReference>
<feature type="region of interest" description="Disordered" evidence="1">
    <location>
        <begin position="194"/>
        <end position="214"/>
    </location>
</feature>
<feature type="domain" description="MIF4G-like type 2" evidence="3">
    <location>
        <begin position="783"/>
        <end position="1052"/>
    </location>
</feature>
<accession>A0A9W6YRS5</accession>
<evidence type="ECO:0000256" key="1">
    <source>
        <dbReference type="SAM" id="MobiDB-lite"/>
    </source>
</evidence>
<comment type="caution">
    <text evidence="4">The sequence shown here is derived from an EMBL/GenBank/DDBJ whole genome shotgun (WGS) entry which is preliminary data.</text>
</comment>
<dbReference type="Gene3D" id="1.25.40.180">
    <property type="match status" value="3"/>
</dbReference>
<feature type="compositionally biased region" description="Basic and acidic residues" evidence="1">
    <location>
        <begin position="194"/>
        <end position="212"/>
    </location>
</feature>
<dbReference type="Pfam" id="PF09090">
    <property type="entry name" value="MIF4G_like_2"/>
    <property type="match status" value="1"/>
</dbReference>
<evidence type="ECO:0000313" key="4">
    <source>
        <dbReference type="EMBL" id="GMG18952.1"/>
    </source>
</evidence>
<dbReference type="SUPFAM" id="SSF48371">
    <property type="entry name" value="ARM repeat"/>
    <property type="match status" value="3"/>
</dbReference>
<dbReference type="GO" id="GO:0005846">
    <property type="term" value="C:nuclear cap binding complex"/>
    <property type="evidence" value="ECO:0007669"/>
    <property type="project" value="InterPro"/>
</dbReference>
<dbReference type="GO" id="GO:0000184">
    <property type="term" value="P:nuclear-transcribed mRNA catabolic process, nonsense-mediated decay"/>
    <property type="evidence" value="ECO:0007669"/>
    <property type="project" value="TreeGrafter"/>
</dbReference>